<evidence type="ECO:0000256" key="5">
    <source>
        <dbReference type="ARBA" id="ARBA00022490"/>
    </source>
</evidence>
<evidence type="ECO:0000256" key="15">
    <source>
        <dbReference type="ARBA" id="ARBA00072999"/>
    </source>
</evidence>
<protein>
    <recommendedName>
        <fullName evidence="15">Ribonuclease E</fullName>
        <ecNumber evidence="14">3.1.26.12</ecNumber>
    </recommendedName>
</protein>
<keyword evidence="8" id="KW-0479">Metal-binding</keyword>
<feature type="compositionally biased region" description="Basic residues" evidence="16">
    <location>
        <begin position="965"/>
        <end position="974"/>
    </location>
</feature>
<dbReference type="EC" id="3.1.26.12" evidence="14"/>
<comment type="catalytic activity">
    <reaction evidence="13">
        <text>Endonucleolytic cleavage of single-stranded RNA in A- and U-rich regions.</text>
        <dbReference type="EC" id="3.1.26.12"/>
    </reaction>
</comment>
<dbReference type="EMBL" id="JACHND010000001">
    <property type="protein sequence ID" value="MBB4702043.1"/>
    <property type="molecule type" value="Genomic_DNA"/>
</dbReference>
<keyword evidence="10" id="KW-0862">Zinc</keyword>
<feature type="compositionally biased region" description="Acidic residues" evidence="16">
    <location>
        <begin position="356"/>
        <end position="365"/>
    </location>
</feature>
<dbReference type="GO" id="GO:0005737">
    <property type="term" value="C:cytoplasm"/>
    <property type="evidence" value="ECO:0007669"/>
    <property type="project" value="UniProtKB-SubCell"/>
</dbReference>
<dbReference type="InterPro" id="IPR012340">
    <property type="entry name" value="NA-bd_OB-fold"/>
</dbReference>
<dbReference type="Pfam" id="PF10150">
    <property type="entry name" value="RNase_E_G"/>
    <property type="match status" value="1"/>
</dbReference>
<dbReference type="GO" id="GO:0008033">
    <property type="term" value="P:tRNA processing"/>
    <property type="evidence" value="ECO:0007669"/>
    <property type="project" value="UniProtKB-KW"/>
</dbReference>
<proteinExistence type="inferred from homology"/>
<dbReference type="CDD" id="cd04453">
    <property type="entry name" value="S1_RNase_E"/>
    <property type="match status" value="1"/>
</dbReference>
<dbReference type="RefSeq" id="WP_184881520.1">
    <property type="nucleotide sequence ID" value="NZ_BOOV01000026.1"/>
</dbReference>
<evidence type="ECO:0000256" key="11">
    <source>
        <dbReference type="ARBA" id="ARBA00022842"/>
    </source>
</evidence>
<comment type="subcellular location">
    <subcellularLocation>
        <location evidence="3">Cytoplasm</location>
    </subcellularLocation>
</comment>
<evidence type="ECO:0000256" key="3">
    <source>
        <dbReference type="ARBA" id="ARBA00004496"/>
    </source>
</evidence>
<dbReference type="GO" id="GO:0006364">
    <property type="term" value="P:rRNA processing"/>
    <property type="evidence" value="ECO:0007669"/>
    <property type="project" value="TreeGrafter"/>
</dbReference>
<evidence type="ECO:0000256" key="2">
    <source>
        <dbReference type="ARBA" id="ARBA00001947"/>
    </source>
</evidence>
<feature type="compositionally biased region" description="Acidic residues" evidence="16">
    <location>
        <begin position="224"/>
        <end position="238"/>
    </location>
</feature>
<dbReference type="PROSITE" id="PS50126">
    <property type="entry name" value="S1"/>
    <property type="match status" value="1"/>
</dbReference>
<keyword evidence="12" id="KW-0694">RNA-binding</keyword>
<organism evidence="18 19">
    <name type="scientific">Sphaerisporangium siamense</name>
    <dbReference type="NCBI Taxonomy" id="795645"/>
    <lineage>
        <taxon>Bacteria</taxon>
        <taxon>Bacillati</taxon>
        <taxon>Actinomycetota</taxon>
        <taxon>Actinomycetes</taxon>
        <taxon>Streptosporangiales</taxon>
        <taxon>Streptosporangiaceae</taxon>
        <taxon>Sphaerisporangium</taxon>
    </lineage>
</organism>
<evidence type="ECO:0000256" key="1">
    <source>
        <dbReference type="ARBA" id="ARBA00001946"/>
    </source>
</evidence>
<dbReference type="GO" id="GO:0006397">
    <property type="term" value="P:mRNA processing"/>
    <property type="evidence" value="ECO:0007669"/>
    <property type="project" value="UniProtKB-KW"/>
</dbReference>
<keyword evidence="6" id="KW-0507">mRNA processing</keyword>
<feature type="compositionally biased region" description="Basic residues" evidence="16">
    <location>
        <begin position="398"/>
        <end position="407"/>
    </location>
</feature>
<evidence type="ECO:0000313" key="18">
    <source>
        <dbReference type="EMBL" id="MBB4702043.1"/>
    </source>
</evidence>
<feature type="region of interest" description="Disordered" evidence="16">
    <location>
        <begin position="1"/>
        <end position="256"/>
    </location>
</feature>
<feature type="compositionally biased region" description="Low complexity" evidence="16">
    <location>
        <begin position="45"/>
        <end position="71"/>
    </location>
</feature>
<name>A0A7W7D835_9ACTN</name>
<evidence type="ECO:0000256" key="12">
    <source>
        <dbReference type="ARBA" id="ARBA00022884"/>
    </source>
</evidence>
<reference evidence="18 19" key="1">
    <citation type="submission" date="2020-08" db="EMBL/GenBank/DDBJ databases">
        <title>Sequencing the genomes of 1000 actinobacteria strains.</title>
        <authorList>
            <person name="Klenk H.-P."/>
        </authorList>
    </citation>
    <scope>NUCLEOTIDE SEQUENCE [LARGE SCALE GENOMIC DNA]</scope>
    <source>
        <strain evidence="18 19">DSM 45784</strain>
    </source>
</reference>
<comment type="caution">
    <text evidence="18">The sequence shown here is derived from an EMBL/GenBank/DDBJ whole genome shotgun (WGS) entry which is preliminary data.</text>
</comment>
<comment type="cofactor">
    <cofactor evidence="2">
        <name>Zn(2+)</name>
        <dbReference type="ChEBI" id="CHEBI:29105"/>
    </cofactor>
</comment>
<dbReference type="InterPro" id="IPR004659">
    <property type="entry name" value="RNase_E/G"/>
</dbReference>
<feature type="region of interest" description="Disordered" evidence="16">
    <location>
        <begin position="294"/>
        <end position="468"/>
    </location>
</feature>
<dbReference type="GO" id="GO:0003723">
    <property type="term" value="F:RNA binding"/>
    <property type="evidence" value="ECO:0007669"/>
    <property type="project" value="UniProtKB-KW"/>
</dbReference>
<dbReference type="GO" id="GO:0008995">
    <property type="term" value="F:ribonuclease E activity"/>
    <property type="evidence" value="ECO:0007669"/>
    <property type="project" value="UniProtKB-EC"/>
</dbReference>
<feature type="compositionally biased region" description="Low complexity" evidence="16">
    <location>
        <begin position="140"/>
        <end position="170"/>
    </location>
</feature>
<dbReference type="PANTHER" id="PTHR30001:SF0">
    <property type="entry name" value="RIBONUCLEASE G"/>
    <property type="match status" value="1"/>
</dbReference>
<dbReference type="InterPro" id="IPR003029">
    <property type="entry name" value="S1_domain"/>
</dbReference>
<dbReference type="NCBIfam" id="TIGR00757">
    <property type="entry name" value="RNaseEG"/>
    <property type="match status" value="1"/>
</dbReference>
<keyword evidence="9 18" id="KW-0378">Hydrolase</keyword>
<accession>A0A7W7D835</accession>
<feature type="compositionally biased region" description="Low complexity" evidence="16">
    <location>
        <begin position="369"/>
        <end position="378"/>
    </location>
</feature>
<keyword evidence="19" id="KW-1185">Reference proteome</keyword>
<evidence type="ECO:0000256" key="4">
    <source>
        <dbReference type="ARBA" id="ARBA00005522"/>
    </source>
</evidence>
<evidence type="ECO:0000256" key="9">
    <source>
        <dbReference type="ARBA" id="ARBA00022801"/>
    </source>
</evidence>
<keyword evidence="7" id="KW-0819">tRNA processing</keyword>
<feature type="compositionally biased region" description="Basic residues" evidence="16">
    <location>
        <begin position="337"/>
        <end position="349"/>
    </location>
</feature>
<sequence>MLDNEPIAGALGPDGDTTSHQETKPVRRRRAASRPAGPPPEEAETAAPAETPAAASAQAPAEVSVQAPAQPVEDAPVEAAPVKRTRARTTRKAAEAAEGEAPAAKPARTSRAKAAKDADGEDEAAPVKRTRARTTRKAAEAASAEPQAVAETPAPEPVVEPAEAAEAAAPARRRRTRKTAETAAPDALQAPEPGAAPAERSRVEAAAKAEVAAAIAESMPVNEPLDDEPVGEDVDDIAGAEQAGTGEDRGQRPLFADPFGLGALAEARATAPAVTFQAPAAVFQPVFQAPEPRAAVPPVVLPPQQRPEPADEEAEEPEDSAEGPQDDDGEDDDQGGRRRRRRRGGRGRGKAREHDEAEDGEEDEDGRPADAAEGSAEADAQRRDKDDQEDDEDGGSSSRRRRRRRRRGGDEAEAASDDPPNTVTRIRAPRAGRPTSVDEVQGFRGSTRLEAKKQRRREGREQGRRRPPVITESEFLARRESVERVMVVRRQGGRTQIAVLEDGVLVEHYVDREASQSYVGNVYLGKVQNVLPSMEAAFIDIGKGRNAVLYAGEVNFDTAGLEGQPKRIEAALKSGQSVLVQVTKDPMGHKGARLTSQISLPGRYLVYVPDGSMTGISRKLPDKERTRLKTILKKVMPENAGVIVRTAAEGASEDELDRDVARLSAQWENIQRKAKSASPPELLYSEPDLTIRVVRDVFNEDFSSLVVSGDEAWGTVDEYVRYVAPHLADRLTKWEDGDVFAAYRIDEQIAKAMERKVWLPSGGSLVIDRTEAMTVVDVNTGKFTGQGGNLEETVTKNNLEAAEEIVRQLRLRDIGGIIVIDFIDMVLESNRDLVLRRMLECLARDRTKHQVAEVTSLGLVQMTRKRVGQGLLEAFSTPCECCNGRGLIVSTEPVEGKPEPRGTQGKMAIEKAVADKLDKAKADADKILKEGAVGVAVAANGEGGRDSVTGALGGSEDGAVPASARGRRRSRKVTRPAGPAE</sequence>
<comment type="cofactor">
    <cofactor evidence="1">
        <name>Mg(2+)</name>
        <dbReference type="ChEBI" id="CHEBI:18420"/>
    </cofactor>
</comment>
<keyword evidence="11" id="KW-0460">Magnesium</keyword>
<dbReference type="FunFam" id="2.40.50.140:FF:000066">
    <property type="entry name" value="Ribonuclease E"/>
    <property type="match status" value="1"/>
</dbReference>
<evidence type="ECO:0000256" key="16">
    <source>
        <dbReference type="SAM" id="MobiDB-lite"/>
    </source>
</evidence>
<dbReference type="Proteomes" id="UP000542210">
    <property type="component" value="Unassembled WGS sequence"/>
</dbReference>
<evidence type="ECO:0000256" key="14">
    <source>
        <dbReference type="ARBA" id="ARBA00066879"/>
    </source>
</evidence>
<comment type="similarity">
    <text evidence="4">Belongs to the RNase E/G family.</text>
</comment>
<evidence type="ECO:0000256" key="10">
    <source>
        <dbReference type="ARBA" id="ARBA00022833"/>
    </source>
</evidence>
<feature type="domain" description="S1 motif" evidence="17">
    <location>
        <begin position="520"/>
        <end position="603"/>
    </location>
</feature>
<feature type="compositionally biased region" description="Acidic residues" evidence="16">
    <location>
        <begin position="310"/>
        <end position="333"/>
    </location>
</feature>
<dbReference type="PANTHER" id="PTHR30001">
    <property type="entry name" value="RIBONUCLEASE"/>
    <property type="match status" value="1"/>
</dbReference>
<evidence type="ECO:0000313" key="19">
    <source>
        <dbReference type="Proteomes" id="UP000542210"/>
    </source>
</evidence>
<dbReference type="SUPFAM" id="SSF50249">
    <property type="entry name" value="Nucleic acid-binding proteins"/>
    <property type="match status" value="1"/>
</dbReference>
<dbReference type="Gene3D" id="2.40.50.140">
    <property type="entry name" value="Nucleic acid-binding proteins"/>
    <property type="match status" value="1"/>
</dbReference>
<feature type="region of interest" description="Disordered" evidence="16">
    <location>
        <begin position="938"/>
        <end position="981"/>
    </location>
</feature>
<dbReference type="InterPro" id="IPR019307">
    <property type="entry name" value="RNA-bd_AU-1/RNase_E/G"/>
</dbReference>
<dbReference type="SMART" id="SM00316">
    <property type="entry name" value="S1"/>
    <property type="match status" value="1"/>
</dbReference>
<evidence type="ECO:0000256" key="13">
    <source>
        <dbReference type="ARBA" id="ARBA00050524"/>
    </source>
</evidence>
<feature type="compositionally biased region" description="Basic and acidic residues" evidence="16">
    <location>
        <begin position="447"/>
        <end position="464"/>
    </location>
</feature>
<dbReference type="AlphaFoldDB" id="A0A7W7D835"/>
<keyword evidence="5" id="KW-0963">Cytoplasm</keyword>
<feature type="compositionally biased region" description="Low complexity" evidence="16">
    <location>
        <begin position="208"/>
        <end position="218"/>
    </location>
</feature>
<evidence type="ECO:0000256" key="7">
    <source>
        <dbReference type="ARBA" id="ARBA00022694"/>
    </source>
</evidence>
<evidence type="ECO:0000259" key="17">
    <source>
        <dbReference type="PROSITE" id="PS50126"/>
    </source>
</evidence>
<evidence type="ECO:0000256" key="6">
    <source>
        <dbReference type="ARBA" id="ARBA00022664"/>
    </source>
</evidence>
<evidence type="ECO:0000256" key="8">
    <source>
        <dbReference type="ARBA" id="ARBA00022723"/>
    </source>
</evidence>
<gene>
    <name evidence="18" type="ORF">BJ982_003587</name>
</gene>
<dbReference type="GO" id="GO:0046872">
    <property type="term" value="F:metal ion binding"/>
    <property type="evidence" value="ECO:0007669"/>
    <property type="project" value="UniProtKB-KW"/>
</dbReference>